<proteinExistence type="predicted"/>
<feature type="non-terminal residue" evidence="1">
    <location>
        <position position="1"/>
    </location>
</feature>
<gene>
    <name evidence="1" type="ORF">HMP0015_1130</name>
</gene>
<dbReference type="HOGENOM" id="CLU_2377494_0_0_6"/>
<comment type="caution">
    <text evidence="1">The sequence shown here is derived from an EMBL/GenBank/DDBJ whole genome shotgun (WGS) entry which is preliminary data.</text>
</comment>
<sequence>TKPLSDPIDEASIGFDNMSGLIQFNNAIVINKDNVGFNFGFDFNPDRNPNDVFRVKDINFYPRVDAVNNRAQRLGEMVMTGGQIRSEFTLKPRN</sequence>
<name>D4XN38_ACIHA</name>
<dbReference type="Proteomes" id="UP000003085">
    <property type="component" value="Unassembled WGS sequence"/>
</dbReference>
<dbReference type="EMBL" id="ADMT01000113">
    <property type="protein sequence ID" value="EFF83389.1"/>
    <property type="molecule type" value="Genomic_DNA"/>
</dbReference>
<evidence type="ECO:0000313" key="1">
    <source>
        <dbReference type="EMBL" id="EFF83389.1"/>
    </source>
</evidence>
<organism evidence="1 2">
    <name type="scientific">Acinetobacter haemolyticus ATCC 19194</name>
    <dbReference type="NCBI Taxonomy" id="707232"/>
    <lineage>
        <taxon>Bacteria</taxon>
        <taxon>Pseudomonadati</taxon>
        <taxon>Pseudomonadota</taxon>
        <taxon>Gammaproteobacteria</taxon>
        <taxon>Moraxellales</taxon>
        <taxon>Moraxellaceae</taxon>
        <taxon>Acinetobacter</taxon>
    </lineage>
</organism>
<dbReference type="AlphaFoldDB" id="D4XN38"/>
<accession>D4XN38</accession>
<protein>
    <submittedName>
        <fullName evidence="1">Uncharacterized protein</fullName>
    </submittedName>
</protein>
<evidence type="ECO:0000313" key="2">
    <source>
        <dbReference type="Proteomes" id="UP000003085"/>
    </source>
</evidence>
<reference evidence="2" key="1">
    <citation type="submission" date="2010-03" db="EMBL/GenBank/DDBJ databases">
        <title>Complete sequence of Mobiluncus curtisii ATCC 43063.</title>
        <authorList>
            <person name="Muzny D."/>
            <person name="Qin X."/>
            <person name="Deng J."/>
            <person name="Jiang H."/>
            <person name="Liu Y."/>
            <person name="Qu J."/>
            <person name="Song X.-Z."/>
            <person name="Zhang L."/>
            <person name="Thornton R."/>
            <person name="Coyle M."/>
            <person name="Francisco L."/>
            <person name="Jackson L."/>
            <person name="Javaid M."/>
            <person name="Korchina V."/>
            <person name="Kovar C."/>
            <person name="Mata R."/>
            <person name="Mathew T."/>
            <person name="Ngo R."/>
            <person name="Nguyen L."/>
            <person name="Nguyen N."/>
            <person name="Okwuonu G."/>
            <person name="Ongeri F."/>
            <person name="Pham C."/>
            <person name="Simmons D."/>
            <person name="Wilczek-Boney K."/>
            <person name="Hale W."/>
            <person name="Jakkamsetti A."/>
            <person name="Pham P."/>
            <person name="Ruth R."/>
            <person name="San Lucas F."/>
            <person name="Warren J."/>
            <person name="Zhang J."/>
            <person name="Zhao Z."/>
            <person name="Zhou C."/>
            <person name="Zhu D."/>
            <person name="Lee S."/>
            <person name="Bess C."/>
            <person name="Blankenburg K."/>
            <person name="Forbes L."/>
            <person name="Fu Q."/>
            <person name="Gubbala S."/>
            <person name="Hirani K."/>
            <person name="Jayaseelan J.C."/>
            <person name="Lara F."/>
            <person name="Munidasa M."/>
            <person name="Palculict T."/>
            <person name="Patil S."/>
            <person name="Pu L.-L."/>
            <person name="Saada N."/>
            <person name="Tang L."/>
            <person name="Weissenberger G."/>
            <person name="Zhu Y."/>
            <person name="Hemphill L."/>
            <person name="Shang Y."/>
            <person name="Youmans B."/>
            <person name="Ayvaz T."/>
            <person name="Ross M."/>
            <person name="Santibanez J."/>
            <person name="Aqrawi P."/>
            <person name="Gross S."/>
            <person name="Joshi V."/>
            <person name="Fowler G."/>
            <person name="Nazareth L."/>
            <person name="Reid J."/>
            <person name="Worley K."/>
            <person name="Petrosino J."/>
            <person name="Highlander S."/>
            <person name="Gibbs R."/>
            <person name="Gibbs R."/>
        </authorList>
    </citation>
    <scope>NUCLEOTIDE SEQUENCE [LARGE SCALE GENOMIC DNA]</scope>
    <source>
        <strain evidence="2">ATCC 19194</strain>
    </source>
</reference>